<dbReference type="PANTHER" id="PTHR30612:SF0">
    <property type="entry name" value="CHLOROPLAST PROTEIN-TRANSPORTING ATPASE"/>
    <property type="match status" value="1"/>
</dbReference>
<dbReference type="InterPro" id="IPR011130">
    <property type="entry name" value="SecA_preprotein_X-link_dom"/>
</dbReference>
<dbReference type="SMART" id="SM00957">
    <property type="entry name" value="SecA_DEAD"/>
    <property type="match status" value="1"/>
</dbReference>
<dbReference type="InterPro" id="IPR026906">
    <property type="entry name" value="LRR_5"/>
</dbReference>
<evidence type="ECO:0000259" key="5">
    <source>
        <dbReference type="PROSITE" id="PS51196"/>
    </source>
</evidence>
<dbReference type="InterPro" id="IPR001650">
    <property type="entry name" value="Helicase_C-like"/>
</dbReference>
<dbReference type="InterPro" id="IPR014018">
    <property type="entry name" value="SecA_motor_DEAD"/>
</dbReference>
<gene>
    <name evidence="6" type="ORF">M9Y10_027410</name>
</gene>
<dbReference type="PROSITE" id="PS51196">
    <property type="entry name" value="SECA_MOTOR_DEAD"/>
    <property type="match status" value="1"/>
</dbReference>
<dbReference type="SUPFAM" id="SSF52540">
    <property type="entry name" value="P-loop containing nucleoside triphosphate hydrolases"/>
    <property type="match status" value="2"/>
</dbReference>
<dbReference type="InterPro" id="IPR027417">
    <property type="entry name" value="P-loop_NTPase"/>
</dbReference>
<dbReference type="Pfam" id="PF01764">
    <property type="entry name" value="Lipase_3"/>
    <property type="match status" value="1"/>
</dbReference>
<comment type="caution">
    <text evidence="6">The sequence shown here is derived from an EMBL/GenBank/DDBJ whole genome shotgun (WGS) entry which is preliminary data.</text>
</comment>
<dbReference type="CDD" id="cd00519">
    <property type="entry name" value="Lipase_3"/>
    <property type="match status" value="1"/>
</dbReference>
<dbReference type="Pfam" id="PF01043">
    <property type="entry name" value="SecA_PP_bind"/>
    <property type="match status" value="1"/>
</dbReference>
<dbReference type="InterPro" id="IPR002921">
    <property type="entry name" value="Fungal_lipase-type"/>
</dbReference>
<evidence type="ECO:0000256" key="1">
    <source>
        <dbReference type="ARBA" id="ARBA00022490"/>
    </source>
</evidence>
<dbReference type="SUPFAM" id="SSF81767">
    <property type="entry name" value="Pre-protein crosslinking domain of SecA"/>
    <property type="match status" value="1"/>
</dbReference>
<keyword evidence="1" id="KW-0963">Cytoplasm</keyword>
<feature type="domain" description="SecA family profile" evidence="5">
    <location>
        <begin position="930"/>
        <end position="1526"/>
    </location>
</feature>
<evidence type="ECO:0000259" key="4">
    <source>
        <dbReference type="PROSITE" id="PS51194"/>
    </source>
</evidence>
<dbReference type="Proteomes" id="UP001470230">
    <property type="component" value="Unassembled WGS sequence"/>
</dbReference>
<reference evidence="6 7" key="1">
    <citation type="submission" date="2024-04" db="EMBL/GenBank/DDBJ databases">
        <title>Tritrichomonas musculus Genome.</title>
        <authorList>
            <person name="Alves-Ferreira E."/>
            <person name="Grigg M."/>
            <person name="Lorenzi H."/>
            <person name="Galac M."/>
        </authorList>
    </citation>
    <scope>NUCLEOTIDE SEQUENCE [LARGE SCALE GENOMIC DNA]</scope>
    <source>
        <strain evidence="6 7">EAF2021</strain>
    </source>
</reference>
<keyword evidence="2" id="KW-0813">Transport</keyword>
<dbReference type="Gene3D" id="2.80.10.50">
    <property type="match status" value="2"/>
</dbReference>
<evidence type="ECO:0000313" key="6">
    <source>
        <dbReference type="EMBL" id="KAK8841210.1"/>
    </source>
</evidence>
<accession>A0ABR2H4T4</accession>
<dbReference type="PRINTS" id="PR00906">
    <property type="entry name" value="SECA"/>
</dbReference>
<protein>
    <submittedName>
        <fullName evidence="6">Uncharacterized protein</fullName>
    </submittedName>
</protein>
<dbReference type="SUPFAM" id="SSF50370">
    <property type="entry name" value="Ricin B-like lectins"/>
    <property type="match status" value="2"/>
</dbReference>
<dbReference type="Gene3D" id="3.80.10.10">
    <property type="entry name" value="Ribonuclease Inhibitor"/>
    <property type="match status" value="5"/>
</dbReference>
<dbReference type="Pfam" id="PF13306">
    <property type="entry name" value="LRR_5"/>
    <property type="match status" value="5"/>
</dbReference>
<dbReference type="InterPro" id="IPR000185">
    <property type="entry name" value="SecA"/>
</dbReference>
<dbReference type="SUPFAM" id="SSF53474">
    <property type="entry name" value="alpha/beta-Hydrolases"/>
    <property type="match status" value="1"/>
</dbReference>
<dbReference type="InterPro" id="IPR029058">
    <property type="entry name" value="AB_hydrolase_fold"/>
</dbReference>
<feature type="domain" description="Helicase C-terminal" evidence="4">
    <location>
        <begin position="1364"/>
        <end position="1521"/>
    </location>
</feature>
<dbReference type="InterPro" id="IPR032675">
    <property type="entry name" value="LRR_dom_sf"/>
</dbReference>
<dbReference type="EMBL" id="JAPFFF010000042">
    <property type="protein sequence ID" value="KAK8841210.1"/>
    <property type="molecule type" value="Genomic_DNA"/>
</dbReference>
<name>A0ABR2H4T4_9EUKA</name>
<dbReference type="InterPro" id="IPR035992">
    <property type="entry name" value="Ricin_B-like_lectins"/>
</dbReference>
<dbReference type="InterPro" id="IPR036670">
    <property type="entry name" value="SecA_X-link_sf"/>
</dbReference>
<keyword evidence="7" id="KW-1185">Reference proteome</keyword>
<dbReference type="Gene3D" id="3.40.50.300">
    <property type="entry name" value="P-loop containing nucleotide triphosphate hydrolases"/>
    <property type="match status" value="3"/>
</dbReference>
<dbReference type="Pfam" id="PF07517">
    <property type="entry name" value="SecA_DEAD"/>
    <property type="match status" value="1"/>
</dbReference>
<evidence type="ECO:0000313" key="7">
    <source>
        <dbReference type="Proteomes" id="UP001470230"/>
    </source>
</evidence>
<proteinExistence type="predicted"/>
<dbReference type="PROSITE" id="PS51194">
    <property type="entry name" value="HELICASE_CTER"/>
    <property type="match status" value="1"/>
</dbReference>
<organism evidence="6 7">
    <name type="scientific">Tritrichomonas musculus</name>
    <dbReference type="NCBI Taxonomy" id="1915356"/>
    <lineage>
        <taxon>Eukaryota</taxon>
        <taxon>Metamonada</taxon>
        <taxon>Parabasalia</taxon>
        <taxon>Tritrichomonadida</taxon>
        <taxon>Tritrichomonadidae</taxon>
        <taxon>Tritrichomonas</taxon>
    </lineage>
</organism>
<dbReference type="PANTHER" id="PTHR30612">
    <property type="entry name" value="SECA INNER MEMBRANE COMPONENT OF SEC PROTEIN SECRETION SYSTEM"/>
    <property type="match status" value="1"/>
</dbReference>
<dbReference type="Gene3D" id="3.90.1440.10">
    <property type="entry name" value="SecA, preprotein cross-linking domain"/>
    <property type="match status" value="1"/>
</dbReference>
<keyword evidence="2" id="KW-0653">Protein transport</keyword>
<evidence type="ECO:0000256" key="2">
    <source>
        <dbReference type="ARBA" id="ARBA00022927"/>
    </source>
</evidence>
<dbReference type="CDD" id="cd00161">
    <property type="entry name" value="beta-trefoil_Ricin-like"/>
    <property type="match status" value="1"/>
</dbReference>
<dbReference type="Gene3D" id="3.40.50.1820">
    <property type="entry name" value="alpha/beta hydrolase"/>
    <property type="match status" value="1"/>
</dbReference>
<keyword evidence="3" id="KW-0811">Translocation</keyword>
<evidence type="ECO:0000256" key="3">
    <source>
        <dbReference type="ARBA" id="ARBA00023010"/>
    </source>
</evidence>
<sequence length="2020" mass="234675">MNDSSIKFVDTGHKGAHLQVIHDGVYTISPRGLVGQSLSVRNKSLYPYLSLICSQFENEAYQQFIIKYDKEDECYTIQPLNSLLFLGIEKIHDSNYDGALIIQNSRSDDHLFKWQISIDEYATIQLKGTDYNIEYKKDLNDFRLAKKNNSDAQKFKILTTQIIKNGLYYITSKSPRNIYFSFSKANQTKNSYLSAKNQSDHQIFYVIFDNRDGCYSILNINTLQCLSPGRNPTQKSQIYQSDFYNLDHQKWMIGTYDKKFGNYFLLLKSDSLFICNPIVNDLSQIYLGLRHFDSSKPSMNDSFQFQPFSTPFYISFISKSNEEKKLNEYKDFIQKVVDHRYWSKIVLEKNKTMKGDVKEMRLKREFLENCFLLQELHIPHFYIDVDDDTFIHCPSIKAIKSHPKWLTLLPNPMNVENIVVPHGVELIGLNYFNNFNNLKYLSLPNSLKFENCDKNAFKNIYGLKIFEGDPIFLKIIHKGELVKLCIPFYVKEIPNEACANCKKLAEVHIEKDSQLMTIESRAFANCECLRSFYVPESVTNVSPDAFINCNKDFKQPEMTNEKQIKSYKDNLVIDPKVANIEEEYKLCVNITSLEIPLEVKYESNMNIFKRFEKLKYVKCDPKWLNNFITENIEIVFIPDTIEEIEKSDFDNLIHLKFVEIPESVEEIEKNAFQNCNELTSVKCGTKHFKFLNQKQIKTINLNEQVDHIALSDFEGFVNLESCMIPNTIKRISPNVFINCKKLMNIDHPKGKSLINNSVTIDDDRTEILKEEFKGWTNLKTLEIPSSIEKIEEDAFNDCVNLKYLTCDPKWFPFIPKNSIRKVVIPDYVKEIKKGQFDEFYSMVYIKLPKAIRINDPSIFDQCESLKIIRCKSSVFANLSDKTIERCDKKIRKKYENPIFNFQPNPSLVHYESDLDRKENIDDTLNVTFSTTIYSTLTSTQRMQATTTIDDLVTLDPKVNEYRRYITNVLWSIQSGETKRMKKPKNTSISEISNVCGVICHDIYKALKIIPRIGQIYAILYLADEILNKEQKRDENEKLNGMIAEVKEGEGKTLIITILAVLFVKYGHNVDIVKSSLQLAKRDRISQRRIFDLFHIQTSVFYDKRTDVDLLTQSTSFKKPEYFNEYKEYDQSEFSNFNLQAFDCPVVYSTNRNYEYYYLHTLFSMIPRKRPFDIVLIDEVDNMLIDDLESPAAISKEINYAFAQNIFCIVYSTRFMKVPEILDLLKKEFPNIGEFTEEDVELLKNAALESDSKVRDIDYIVKDKKIVIIDHNTGFIMPSTYWPNYVQNMVEIKETIKPSPASISFCQVTQQTYFNLYSKIVGVTGTIGSESDEQILKEGYNVGIFKVPRNVPTKIEVFYKNRPESFNVLCDMVQEEILGEKIKGRPVLVIWDSKFNLMKFKKEINFKNVQMITGENLDEDETAIENAGKERAITITTSEAIKGVDIQVRKEAIENGGLHVVIPMKIINLRSLEQAVGRTGRHGQPGSVTIFISNDDMYLKTPQFCRGNKNLMEAQFKFANYIRNNLSWLLCGPGKNTFDGQTIYPYASNYSDVMYILSSRIFFIFKNYTNLNKFQDLAWIMVQTSWGVFFTSLQNDSLNNGSSQFCEREYVRFIKELETYINPKESKSIVNAIQCLKNHFANVRNQDTIIYKGLKITAQEVVVISNKIKSENESNFQPTKKKEFLKIPETIKNIKATCDWIVQKFKENKKLIPSRRMLDKTPNIEIQNVDLNKIKLALKLAGESYKDGAFSIGKVLYSSDVNDQFKPKFYCVEDMNKLYVCTRGSVSFFDFLTDFTCHEVCVEINGSNYYFHKGFIEAANFILPQISEFLDRDYEETYFIGHSYGAAVSNVLCMLTKSNEKYKEKKIFSIAFAPPPSMSKIPAHIQECMYSFINKEDIIPHMSLLNILHTVDLKQIPLSTFFSNFCNFLRASKNKTIMKFVEFLDKYEKEIMKTLESVHGELHVHKNIGNIFYVGLSDTKELKNCQVDETDLPNTIFFTLSMITHHFMVSYEESFKIIETY</sequence>
<dbReference type="InterPro" id="IPR011115">
    <property type="entry name" value="SecA_DEAD"/>
</dbReference>
<dbReference type="SUPFAM" id="SSF52058">
    <property type="entry name" value="L domain-like"/>
    <property type="match status" value="2"/>
</dbReference>